<evidence type="ECO:0000256" key="15">
    <source>
        <dbReference type="ARBA" id="ARBA00079588"/>
    </source>
</evidence>
<dbReference type="Proteomes" id="UP000220340">
    <property type="component" value="Unassembled WGS sequence"/>
</dbReference>
<keyword evidence="8 18" id="KW-0408">Iron</keyword>
<dbReference type="InterPro" id="IPR036396">
    <property type="entry name" value="Cyt_P450_sf"/>
</dbReference>
<dbReference type="PANTHER" id="PTHR46696">
    <property type="entry name" value="P450, PUTATIVE (EUROFUNG)-RELATED"/>
    <property type="match status" value="1"/>
</dbReference>
<evidence type="ECO:0000256" key="14">
    <source>
        <dbReference type="ARBA" id="ARBA00070775"/>
    </source>
</evidence>
<dbReference type="EMBL" id="PDCR01000008">
    <property type="protein sequence ID" value="PEG55032.1"/>
    <property type="molecule type" value="Genomic_DNA"/>
</dbReference>
<protein>
    <recommendedName>
        <fullName evidence="14">Steroid C26-monooxygenase</fullName>
    </recommendedName>
    <alternativeName>
        <fullName evidence="15">Cholest-4-en-3-one C26-monooxygenase</fullName>
    </alternativeName>
    <alternativeName>
        <fullName evidence="17">Cholesterol C26-monooxygenase</fullName>
    </alternativeName>
    <alternativeName>
        <fullName evidence="16">Steroid C27-monooxygenase</fullName>
    </alternativeName>
</protein>
<evidence type="ECO:0000256" key="11">
    <source>
        <dbReference type="ARBA" id="ARBA00023166"/>
    </source>
</evidence>
<feature type="region of interest" description="Disordered" evidence="19">
    <location>
        <begin position="75"/>
        <end position="98"/>
    </location>
</feature>
<dbReference type="GO" id="GO:0004497">
    <property type="term" value="F:monooxygenase activity"/>
    <property type="evidence" value="ECO:0007669"/>
    <property type="project" value="UniProtKB-KW"/>
</dbReference>
<keyword evidence="11" id="KW-1207">Sterol metabolism</keyword>
<organism evidence="20 22">
    <name type="scientific">Mycolicibacterium diernhoferi</name>
    <dbReference type="NCBI Taxonomy" id="1801"/>
    <lineage>
        <taxon>Bacteria</taxon>
        <taxon>Bacillati</taxon>
        <taxon>Actinomycetota</taxon>
        <taxon>Actinomycetes</taxon>
        <taxon>Mycobacteriales</taxon>
        <taxon>Mycobacteriaceae</taxon>
        <taxon>Mycolicibacterium</taxon>
    </lineage>
</organism>
<evidence type="ECO:0000313" key="22">
    <source>
        <dbReference type="Proteomes" id="UP000191039"/>
    </source>
</evidence>
<evidence type="ECO:0000256" key="1">
    <source>
        <dbReference type="ARBA" id="ARBA00001971"/>
    </source>
</evidence>
<comment type="cofactor">
    <cofactor evidence="1">
        <name>heme</name>
        <dbReference type="ChEBI" id="CHEBI:30413"/>
    </cofactor>
</comment>
<accession>A0A1Q4HC39</accession>
<dbReference type="Gene3D" id="1.10.630.10">
    <property type="entry name" value="Cytochrome P450"/>
    <property type="match status" value="1"/>
</dbReference>
<dbReference type="CDD" id="cd11030">
    <property type="entry name" value="CYP105-like"/>
    <property type="match status" value="1"/>
</dbReference>
<keyword evidence="12" id="KW-0753">Steroid metabolism</keyword>
<dbReference type="PRINTS" id="PR00359">
    <property type="entry name" value="BP450"/>
</dbReference>
<dbReference type="InterPro" id="IPR001128">
    <property type="entry name" value="Cyt_P450"/>
</dbReference>
<evidence type="ECO:0000256" key="19">
    <source>
        <dbReference type="SAM" id="MobiDB-lite"/>
    </source>
</evidence>
<gene>
    <name evidence="20" type="ORF">BV510_17570</name>
    <name evidence="21" type="ORF">CRI78_07400</name>
</gene>
<keyword evidence="4 18" id="KW-0349">Heme</keyword>
<evidence type="ECO:0000256" key="17">
    <source>
        <dbReference type="ARBA" id="ARBA00083909"/>
    </source>
</evidence>
<evidence type="ECO:0000256" key="6">
    <source>
        <dbReference type="ARBA" id="ARBA00022963"/>
    </source>
</evidence>
<dbReference type="SUPFAM" id="SSF48264">
    <property type="entry name" value="Cytochrome P450"/>
    <property type="match status" value="1"/>
</dbReference>
<proteinExistence type="inferred from homology"/>
<dbReference type="GO" id="GO:0016705">
    <property type="term" value="F:oxidoreductase activity, acting on paired donors, with incorporation or reduction of molecular oxygen"/>
    <property type="evidence" value="ECO:0007669"/>
    <property type="project" value="InterPro"/>
</dbReference>
<evidence type="ECO:0000256" key="4">
    <source>
        <dbReference type="ARBA" id="ARBA00022617"/>
    </source>
</evidence>
<dbReference type="FunFam" id="1.10.630.10:FF:000018">
    <property type="entry name" value="Cytochrome P450 monooxygenase"/>
    <property type="match status" value="1"/>
</dbReference>
<evidence type="ECO:0000256" key="7">
    <source>
        <dbReference type="ARBA" id="ARBA00023002"/>
    </source>
</evidence>
<comment type="caution">
    <text evidence="20">The sequence shown here is derived from an EMBL/GenBank/DDBJ whole genome shotgun (WGS) entry which is preliminary data.</text>
</comment>
<keyword evidence="23" id="KW-1185">Reference proteome</keyword>
<dbReference type="PANTHER" id="PTHR46696:SF1">
    <property type="entry name" value="CYTOCHROME P450 YJIB-RELATED"/>
    <property type="match status" value="1"/>
</dbReference>
<evidence type="ECO:0000256" key="12">
    <source>
        <dbReference type="ARBA" id="ARBA00023221"/>
    </source>
</evidence>
<evidence type="ECO:0000313" key="21">
    <source>
        <dbReference type="EMBL" id="PEG55032.1"/>
    </source>
</evidence>
<dbReference type="PRINTS" id="PR00385">
    <property type="entry name" value="P450"/>
</dbReference>
<comment type="pathway">
    <text evidence="13">Steroid metabolism; cholesterol degradation.</text>
</comment>
<reference evidence="21 23" key="2">
    <citation type="submission" date="2017-10" db="EMBL/GenBank/DDBJ databases">
        <title>The new phylogeny of genus Mycobacterium.</title>
        <authorList>
            <person name="Tortoli E."/>
            <person name="Trovato A."/>
            <person name="Cirillo D.M."/>
        </authorList>
    </citation>
    <scope>NUCLEOTIDE SEQUENCE [LARGE SCALE GENOMIC DNA]</scope>
    <source>
        <strain evidence="21 23">IP141170001</strain>
    </source>
</reference>
<keyword evidence="9 18" id="KW-0503">Monooxygenase</keyword>
<dbReference type="GO" id="GO:0016042">
    <property type="term" value="P:lipid catabolic process"/>
    <property type="evidence" value="ECO:0007669"/>
    <property type="project" value="UniProtKB-KW"/>
</dbReference>
<dbReference type="Pfam" id="PF00067">
    <property type="entry name" value="p450"/>
    <property type="match status" value="2"/>
</dbReference>
<keyword evidence="5 18" id="KW-0479">Metal-binding</keyword>
<evidence type="ECO:0000256" key="13">
    <source>
        <dbReference type="ARBA" id="ARBA00049645"/>
    </source>
</evidence>
<keyword evidence="3" id="KW-0153">Cholesterol metabolism</keyword>
<name>A0A1Q4HC39_9MYCO</name>
<dbReference type="GO" id="GO:0008203">
    <property type="term" value="P:cholesterol metabolic process"/>
    <property type="evidence" value="ECO:0007669"/>
    <property type="project" value="UniProtKB-KW"/>
</dbReference>
<evidence type="ECO:0000256" key="16">
    <source>
        <dbReference type="ARBA" id="ARBA00082981"/>
    </source>
</evidence>
<dbReference type="Proteomes" id="UP000191039">
    <property type="component" value="Unassembled WGS sequence"/>
</dbReference>
<evidence type="ECO:0000256" key="18">
    <source>
        <dbReference type="RuleBase" id="RU000461"/>
    </source>
</evidence>
<dbReference type="GO" id="GO:0005506">
    <property type="term" value="F:iron ion binding"/>
    <property type="evidence" value="ECO:0007669"/>
    <property type="project" value="InterPro"/>
</dbReference>
<keyword evidence="7 18" id="KW-0560">Oxidoreductase</keyword>
<dbReference type="PROSITE" id="PS00086">
    <property type="entry name" value="CYTOCHROME_P450"/>
    <property type="match status" value="1"/>
</dbReference>
<dbReference type="AlphaFoldDB" id="A0A1Q4HC39"/>
<dbReference type="OrthoDB" id="3664945at2"/>
<keyword evidence="10" id="KW-0443">Lipid metabolism</keyword>
<evidence type="ECO:0000313" key="23">
    <source>
        <dbReference type="Proteomes" id="UP000220340"/>
    </source>
</evidence>
<dbReference type="GO" id="GO:0020037">
    <property type="term" value="F:heme binding"/>
    <property type="evidence" value="ECO:0007669"/>
    <property type="project" value="InterPro"/>
</dbReference>
<keyword evidence="6" id="KW-0442">Lipid degradation</keyword>
<evidence type="ECO:0000313" key="20">
    <source>
        <dbReference type="EMBL" id="OPE53061.1"/>
    </source>
</evidence>
<reference evidence="20 22" key="1">
    <citation type="submission" date="2016-09" db="EMBL/GenBank/DDBJ databases">
        <title>genome sequences of unsequenced Mycobacteria.</title>
        <authorList>
            <person name="Greninger A.L."/>
            <person name="Jerome K.R."/>
            <person name="Mcnair B."/>
            <person name="Wallis C."/>
            <person name="Fang F."/>
        </authorList>
    </citation>
    <scope>NUCLEOTIDE SEQUENCE [LARGE SCALE GENOMIC DNA]</scope>
    <source>
        <strain evidence="20 22">BM1</strain>
    </source>
</reference>
<evidence type="ECO:0000256" key="2">
    <source>
        <dbReference type="ARBA" id="ARBA00010617"/>
    </source>
</evidence>
<evidence type="ECO:0000256" key="3">
    <source>
        <dbReference type="ARBA" id="ARBA00022548"/>
    </source>
</evidence>
<evidence type="ECO:0000256" key="5">
    <source>
        <dbReference type="ARBA" id="ARBA00022723"/>
    </source>
</evidence>
<dbReference type="InterPro" id="IPR002397">
    <property type="entry name" value="Cyt_P450_B"/>
</dbReference>
<dbReference type="STRING" id="1801.BRW64_14820"/>
<dbReference type="EMBL" id="MIJD01000191">
    <property type="protein sequence ID" value="OPE53061.1"/>
    <property type="molecule type" value="Genomic_DNA"/>
</dbReference>
<evidence type="ECO:0000256" key="9">
    <source>
        <dbReference type="ARBA" id="ARBA00023033"/>
    </source>
</evidence>
<sequence length="407" mass="44717">MTTSEQTSATETDATTANAEELAVFPFKRTCPFAPADEYADGGSIRKVSFKNIVPAWMVTDYSDVKAVLGDRRSSVRNIPDPSRGDEGGEPLPGFFVAMDPPDQTRLRKMLSREFTPRRMEAMRPAVERITNKLIDQMLEQDGPVDLVQALALPLPSLVICELLGIPYDRHDWFQEETVKFLRLDTTPEEAAATVASVMGYLGELTVSKMDDPGDDLISLLLNHVRSGDLTITEVAGMAAFLLMAGHETTGNMISLSTYALLEHPDQLELLRQDPSLIPAAVEELLRFLDIIGNLPRYMTEDVELAGQTIPAGDIVMVAMDKANRDPKQFEDPDTLNILRKDAKGHVAFGHGIHVCLGAPLARVELQSVISALLNRIPTLKVAVPAEEVEVKTDAKIFGLKSLPVTW</sequence>
<evidence type="ECO:0000256" key="10">
    <source>
        <dbReference type="ARBA" id="ARBA00023098"/>
    </source>
</evidence>
<evidence type="ECO:0000256" key="8">
    <source>
        <dbReference type="ARBA" id="ARBA00023004"/>
    </source>
</evidence>
<comment type="similarity">
    <text evidence="2 18">Belongs to the cytochrome P450 family.</text>
</comment>
<dbReference type="RefSeq" id="WP_073857016.1">
    <property type="nucleotide sequence ID" value="NZ_BAAATC010000003.1"/>
</dbReference>
<dbReference type="InterPro" id="IPR017972">
    <property type="entry name" value="Cyt_P450_CS"/>
</dbReference>